<evidence type="ECO:0000256" key="2">
    <source>
        <dbReference type="ARBA" id="ARBA00022692"/>
    </source>
</evidence>
<feature type="transmembrane region" description="Helical" evidence="6">
    <location>
        <begin position="438"/>
        <end position="457"/>
    </location>
</feature>
<dbReference type="GO" id="GO:0016020">
    <property type="term" value="C:membrane"/>
    <property type="evidence" value="ECO:0007669"/>
    <property type="project" value="UniProtKB-SubCell"/>
</dbReference>
<comment type="caution">
    <text evidence="7">The sequence shown here is derived from an EMBL/GenBank/DDBJ whole genome shotgun (WGS) entry which is preliminary data.</text>
</comment>
<evidence type="ECO:0000256" key="4">
    <source>
        <dbReference type="ARBA" id="ARBA00023136"/>
    </source>
</evidence>
<evidence type="ECO:0000256" key="1">
    <source>
        <dbReference type="ARBA" id="ARBA00004141"/>
    </source>
</evidence>
<feature type="transmembrane region" description="Helical" evidence="6">
    <location>
        <begin position="358"/>
        <end position="385"/>
    </location>
</feature>
<keyword evidence="8" id="KW-1185">Reference proteome</keyword>
<dbReference type="GO" id="GO:0055085">
    <property type="term" value="P:transmembrane transport"/>
    <property type="evidence" value="ECO:0007669"/>
    <property type="project" value="InterPro"/>
</dbReference>
<feature type="transmembrane region" description="Helical" evidence="6">
    <location>
        <begin position="104"/>
        <end position="129"/>
    </location>
</feature>
<feature type="transmembrane region" description="Helical" evidence="6">
    <location>
        <begin position="320"/>
        <end position="346"/>
    </location>
</feature>
<evidence type="ECO:0000256" key="5">
    <source>
        <dbReference type="SAM" id="MobiDB-lite"/>
    </source>
</evidence>
<feature type="transmembrane region" description="Helical" evidence="6">
    <location>
        <begin position="397"/>
        <end position="417"/>
    </location>
</feature>
<evidence type="ECO:0000313" key="7">
    <source>
        <dbReference type="EMBL" id="KAG6370643.1"/>
    </source>
</evidence>
<feature type="compositionally biased region" description="Basic and acidic residues" evidence="5">
    <location>
        <begin position="238"/>
        <end position="255"/>
    </location>
</feature>
<keyword evidence="3 6" id="KW-1133">Transmembrane helix</keyword>
<dbReference type="Pfam" id="PF03547">
    <property type="entry name" value="Mem_trans"/>
    <property type="match status" value="1"/>
</dbReference>
<gene>
    <name evidence="7" type="ORF">JVT61DRAFT_11278</name>
</gene>
<evidence type="ECO:0000256" key="6">
    <source>
        <dbReference type="SAM" id="Phobius"/>
    </source>
</evidence>
<proteinExistence type="predicted"/>
<dbReference type="AlphaFoldDB" id="A0A8I3A3Q7"/>
<feature type="transmembrane region" description="Helical" evidence="6">
    <location>
        <begin position="70"/>
        <end position="92"/>
    </location>
</feature>
<dbReference type="InterPro" id="IPR004776">
    <property type="entry name" value="Mem_transp_PIN-like"/>
</dbReference>
<dbReference type="EMBL" id="JAGFBS010000047">
    <property type="protein sequence ID" value="KAG6370643.1"/>
    <property type="molecule type" value="Genomic_DNA"/>
</dbReference>
<protein>
    <submittedName>
        <fullName evidence="7">Auxin efflux carrier</fullName>
    </submittedName>
</protein>
<organism evidence="7 8">
    <name type="scientific">Boletus reticuloceps</name>
    <dbReference type="NCBI Taxonomy" id="495285"/>
    <lineage>
        <taxon>Eukaryota</taxon>
        <taxon>Fungi</taxon>
        <taxon>Dikarya</taxon>
        <taxon>Basidiomycota</taxon>
        <taxon>Agaricomycotina</taxon>
        <taxon>Agaricomycetes</taxon>
        <taxon>Agaricomycetidae</taxon>
        <taxon>Boletales</taxon>
        <taxon>Boletineae</taxon>
        <taxon>Boletaceae</taxon>
        <taxon>Boletoideae</taxon>
        <taxon>Boletus</taxon>
    </lineage>
</organism>
<feature type="region of interest" description="Disordered" evidence="5">
    <location>
        <begin position="229"/>
        <end position="258"/>
    </location>
</feature>
<comment type="subcellular location">
    <subcellularLocation>
        <location evidence="1">Membrane</location>
        <topology evidence="1">Multi-pass membrane protein</topology>
    </subcellularLocation>
</comment>
<sequence>MIPIGELIWVSAQPLIRLFICVAAGFIIAKAGFLPPLAARSAGQIILNVTLPSLLFSRIIPAFNSSNVSALGPLALVALLYEAIGIAMSWIVKRSFWVPHRFRYGILVAGGWGNVGDIPNSVMLSLTAAAPFNGTSDQNLAVAYIAVFVLIFTITLFPLGGAHWVMMDFQGPDMIDEDVQEQLKTKQKYLGTAIESTVISLRGLFYQRKSQAENSDYVDEKAVALAHRLSDPPSPSSDVHDDHKTTVPESPETKSEPATPLYRRLARFGYSFLQTLISPCSLSIIIAFIISIVPVLKALFVPDVPGVNIPPAPDGQPPLAIILNTTTFIGGASIPLGLMTLGSALARMEVPGGRLRSLPLGAVGALAIARLVIMPVLGVLITQGLTHAGLLNAEDKVLRFVCIFLSCLPSATTQVFLTQVYSGTGDAQHLSVFLIPQYILMFVTMTALTAYTLQLLFG</sequence>
<feature type="transmembrane region" description="Helical" evidence="6">
    <location>
        <begin position="15"/>
        <end position="33"/>
    </location>
</feature>
<dbReference type="PANTHER" id="PTHR31274">
    <property type="entry name" value="PROTEIN ECM3"/>
    <property type="match status" value="1"/>
</dbReference>
<evidence type="ECO:0000256" key="3">
    <source>
        <dbReference type="ARBA" id="ARBA00022989"/>
    </source>
</evidence>
<dbReference type="PANTHER" id="PTHR31274:SF1">
    <property type="entry name" value="AGL149CP"/>
    <property type="match status" value="1"/>
</dbReference>
<dbReference type="InterPro" id="IPR040254">
    <property type="entry name" value="Ecm3-like"/>
</dbReference>
<keyword evidence="4 6" id="KW-0472">Membrane</keyword>
<feature type="transmembrane region" description="Helical" evidence="6">
    <location>
        <begin position="141"/>
        <end position="165"/>
    </location>
</feature>
<keyword evidence="2 6" id="KW-0812">Transmembrane</keyword>
<dbReference type="Proteomes" id="UP000683000">
    <property type="component" value="Unassembled WGS sequence"/>
</dbReference>
<feature type="transmembrane region" description="Helical" evidence="6">
    <location>
        <begin position="272"/>
        <end position="300"/>
    </location>
</feature>
<dbReference type="OrthoDB" id="435607at2759"/>
<accession>A0A8I3A3Q7</accession>
<name>A0A8I3A3Q7_9AGAM</name>
<reference evidence="7" key="1">
    <citation type="submission" date="2021-03" db="EMBL/GenBank/DDBJ databases">
        <title>Evolutionary innovations through gain and loss of genes in the ectomycorrhizal Boletales.</title>
        <authorList>
            <person name="Wu G."/>
            <person name="Miyauchi S."/>
            <person name="Morin E."/>
            <person name="Yang Z.-L."/>
            <person name="Xu J."/>
            <person name="Martin F.M."/>
        </authorList>
    </citation>
    <scope>NUCLEOTIDE SEQUENCE</scope>
    <source>
        <strain evidence="7">BR01</strain>
    </source>
</reference>
<evidence type="ECO:0000313" key="8">
    <source>
        <dbReference type="Proteomes" id="UP000683000"/>
    </source>
</evidence>